<evidence type="ECO:0000256" key="8">
    <source>
        <dbReference type="ARBA" id="ARBA00023004"/>
    </source>
</evidence>
<evidence type="ECO:0000259" key="14">
    <source>
        <dbReference type="Pfam" id="PF00487"/>
    </source>
</evidence>
<dbReference type="EMBL" id="JBHTBS010000008">
    <property type="protein sequence ID" value="MFC7338578.1"/>
    <property type="molecule type" value="Genomic_DNA"/>
</dbReference>
<comment type="subcellular location">
    <subcellularLocation>
        <location evidence="1">Membrane</location>
        <topology evidence="1">Multi-pass membrane protein</topology>
    </subcellularLocation>
</comment>
<gene>
    <name evidence="15" type="ORF">ACFQY0_15390</name>
</gene>
<protein>
    <submittedName>
        <fullName evidence="15">Fatty acid desaturase</fullName>
        <ecNumber evidence="15">1.14.19.-</ecNumber>
    </submittedName>
</protein>
<proteinExistence type="inferred from homology"/>
<dbReference type="InterPro" id="IPR015876">
    <property type="entry name" value="Acyl-CoA_DS"/>
</dbReference>
<evidence type="ECO:0000256" key="12">
    <source>
        <dbReference type="SAM" id="Coils"/>
    </source>
</evidence>
<keyword evidence="4 13" id="KW-0812">Transmembrane</keyword>
<feature type="transmembrane region" description="Helical" evidence="13">
    <location>
        <begin position="12"/>
        <end position="32"/>
    </location>
</feature>
<reference evidence="16" key="1">
    <citation type="journal article" date="2019" name="Int. J. Syst. Evol. Microbiol.">
        <title>The Global Catalogue of Microorganisms (GCM) 10K type strain sequencing project: providing services to taxonomists for standard genome sequencing and annotation.</title>
        <authorList>
            <consortium name="The Broad Institute Genomics Platform"/>
            <consortium name="The Broad Institute Genome Sequencing Center for Infectious Disease"/>
            <person name="Wu L."/>
            <person name="Ma J."/>
        </authorList>
    </citation>
    <scope>NUCLEOTIDE SEQUENCE [LARGE SCALE GENOMIC DNA]</scope>
    <source>
        <strain evidence="16">CGMCC 4.1467</strain>
    </source>
</reference>
<feature type="domain" description="Fatty acid desaturase" evidence="14">
    <location>
        <begin position="44"/>
        <end position="253"/>
    </location>
</feature>
<feature type="transmembrane region" description="Helical" evidence="13">
    <location>
        <begin position="38"/>
        <end position="59"/>
    </location>
</feature>
<dbReference type="CDD" id="cd03505">
    <property type="entry name" value="Delta9-FADS-like"/>
    <property type="match status" value="1"/>
</dbReference>
<keyword evidence="9" id="KW-0443">Lipid metabolism</keyword>
<feature type="transmembrane region" description="Helical" evidence="13">
    <location>
        <begin position="156"/>
        <end position="174"/>
    </location>
</feature>
<dbReference type="GO" id="GO:0016491">
    <property type="term" value="F:oxidoreductase activity"/>
    <property type="evidence" value="ECO:0007669"/>
    <property type="project" value="UniProtKB-KW"/>
</dbReference>
<accession>A0ABW2LB33</accession>
<keyword evidence="5" id="KW-0276">Fatty acid metabolism</keyword>
<evidence type="ECO:0000313" key="16">
    <source>
        <dbReference type="Proteomes" id="UP001596472"/>
    </source>
</evidence>
<evidence type="ECO:0000256" key="10">
    <source>
        <dbReference type="ARBA" id="ARBA00023136"/>
    </source>
</evidence>
<dbReference type="EC" id="1.14.19.-" evidence="15"/>
<evidence type="ECO:0000313" key="15">
    <source>
        <dbReference type="EMBL" id="MFC7338578.1"/>
    </source>
</evidence>
<evidence type="ECO:0000256" key="6">
    <source>
        <dbReference type="ARBA" id="ARBA00022989"/>
    </source>
</evidence>
<dbReference type="Pfam" id="PF00487">
    <property type="entry name" value="FA_desaturase"/>
    <property type="match status" value="1"/>
</dbReference>
<keyword evidence="7 15" id="KW-0560">Oxidoreductase</keyword>
<dbReference type="Proteomes" id="UP001596472">
    <property type="component" value="Unassembled WGS sequence"/>
</dbReference>
<keyword evidence="11" id="KW-0275">Fatty acid biosynthesis</keyword>
<dbReference type="InterPro" id="IPR005804">
    <property type="entry name" value="FA_desaturase_dom"/>
</dbReference>
<evidence type="ECO:0000256" key="1">
    <source>
        <dbReference type="ARBA" id="ARBA00004141"/>
    </source>
</evidence>
<evidence type="ECO:0000256" key="7">
    <source>
        <dbReference type="ARBA" id="ARBA00023002"/>
    </source>
</evidence>
<evidence type="ECO:0000256" key="5">
    <source>
        <dbReference type="ARBA" id="ARBA00022832"/>
    </source>
</evidence>
<keyword evidence="12" id="KW-0175">Coiled coil</keyword>
<evidence type="ECO:0000256" key="2">
    <source>
        <dbReference type="ARBA" id="ARBA00008749"/>
    </source>
</evidence>
<evidence type="ECO:0000256" key="13">
    <source>
        <dbReference type="SAM" id="Phobius"/>
    </source>
</evidence>
<feature type="coiled-coil region" evidence="12">
    <location>
        <begin position="283"/>
        <end position="333"/>
    </location>
</feature>
<keyword evidence="8" id="KW-0408">Iron</keyword>
<keyword evidence="3" id="KW-0444">Lipid biosynthesis</keyword>
<keyword evidence="16" id="KW-1185">Reference proteome</keyword>
<dbReference type="PANTHER" id="PTHR11351:SF31">
    <property type="entry name" value="DESATURASE 1, ISOFORM A-RELATED"/>
    <property type="match status" value="1"/>
</dbReference>
<sequence length="371" mass="42757">MPKIPKRVDWINTVFLLAICLIAIIGAPLYLWKYDLHPVLIGMTVFYLIATGMSITLGYHRLFSHLSFKAKWPVRFFTLVFGACAFENSALNWCSDHRRHHKHTDHEDDPYDISQGFFWAHIGWILFKRTPEPPLDNVADLRKDKLVMWQHKWDKLIALTVGLLLPTVIGYFLAGWEGALGGFLIVGTLRVFIVQQCTFFINSLCHTIGEQPYSTRCSARDSFVMSLVTYGEGYHNYHHEFQHDYRNGVKPWNFDPTKWAIWTLSKLGLVSNLRRVPHSRIVMAEMTEARRRAEAELERVAASDDAAWRESATEALNELLEKLAASYHELETALADKVELSKKALSRWQGDTREFLGHLAEIRARRLPSFA</sequence>
<comment type="caution">
    <text evidence="15">The sequence shown here is derived from an EMBL/GenBank/DDBJ whole genome shotgun (WGS) entry which is preliminary data.</text>
</comment>
<dbReference type="PRINTS" id="PR00075">
    <property type="entry name" value="FACDDSATRASE"/>
</dbReference>
<evidence type="ECO:0000256" key="11">
    <source>
        <dbReference type="ARBA" id="ARBA00023160"/>
    </source>
</evidence>
<keyword evidence="10 13" id="KW-0472">Membrane</keyword>
<evidence type="ECO:0000256" key="9">
    <source>
        <dbReference type="ARBA" id="ARBA00023098"/>
    </source>
</evidence>
<organism evidence="15 16">
    <name type="scientific">Haloferula chungangensis</name>
    <dbReference type="NCBI Taxonomy" id="1048331"/>
    <lineage>
        <taxon>Bacteria</taxon>
        <taxon>Pseudomonadati</taxon>
        <taxon>Verrucomicrobiota</taxon>
        <taxon>Verrucomicrobiia</taxon>
        <taxon>Verrucomicrobiales</taxon>
        <taxon>Verrucomicrobiaceae</taxon>
        <taxon>Haloferula</taxon>
    </lineage>
</organism>
<name>A0ABW2LB33_9BACT</name>
<dbReference type="RefSeq" id="WP_379714047.1">
    <property type="nucleotide sequence ID" value="NZ_JBHTBS010000008.1"/>
</dbReference>
<comment type="similarity">
    <text evidence="2">Belongs to the fatty acid desaturase type 2 family.</text>
</comment>
<dbReference type="PANTHER" id="PTHR11351">
    <property type="entry name" value="ACYL-COA DESATURASE"/>
    <property type="match status" value="1"/>
</dbReference>
<evidence type="ECO:0000256" key="3">
    <source>
        <dbReference type="ARBA" id="ARBA00022516"/>
    </source>
</evidence>
<keyword evidence="6 13" id="KW-1133">Transmembrane helix</keyword>
<evidence type="ECO:0000256" key="4">
    <source>
        <dbReference type="ARBA" id="ARBA00022692"/>
    </source>
</evidence>